<protein>
    <submittedName>
        <fullName evidence="2">Uncharacterized protein</fullName>
    </submittedName>
</protein>
<keyword evidence="3" id="KW-1185">Reference proteome</keyword>
<sequence>MVGSIPGLIDVSHSILCIPPFLVSLCISLSLSLSLSPFFNFPPPPYPLFFYSAFSVLSVFCTASLPKPVPRFFGRGPRETITDDVISPLDILITPSLYFLYPSKR</sequence>
<proteinExistence type="predicted"/>
<dbReference type="EMBL" id="LHQQ01000335">
    <property type="protein sequence ID" value="KOS37259.1"/>
    <property type="molecule type" value="Genomic_DNA"/>
</dbReference>
<evidence type="ECO:0000256" key="1">
    <source>
        <dbReference type="SAM" id="Phobius"/>
    </source>
</evidence>
<evidence type="ECO:0000313" key="3">
    <source>
        <dbReference type="Proteomes" id="UP000037696"/>
    </source>
</evidence>
<keyword evidence="1" id="KW-1133">Transmembrane helix</keyword>
<gene>
    <name evidence="2" type="ORF">ACN38_g11956</name>
</gene>
<name>A0A0M9WAB1_9EURO</name>
<feature type="transmembrane region" description="Helical" evidence="1">
    <location>
        <begin position="12"/>
        <end position="36"/>
    </location>
</feature>
<evidence type="ECO:0000313" key="2">
    <source>
        <dbReference type="EMBL" id="KOS37259.1"/>
    </source>
</evidence>
<keyword evidence="1" id="KW-0812">Transmembrane</keyword>
<organism evidence="2 3">
    <name type="scientific">Penicillium nordicum</name>
    <dbReference type="NCBI Taxonomy" id="229535"/>
    <lineage>
        <taxon>Eukaryota</taxon>
        <taxon>Fungi</taxon>
        <taxon>Dikarya</taxon>
        <taxon>Ascomycota</taxon>
        <taxon>Pezizomycotina</taxon>
        <taxon>Eurotiomycetes</taxon>
        <taxon>Eurotiomycetidae</taxon>
        <taxon>Eurotiales</taxon>
        <taxon>Aspergillaceae</taxon>
        <taxon>Penicillium</taxon>
    </lineage>
</organism>
<keyword evidence="1" id="KW-0472">Membrane</keyword>
<feature type="transmembrane region" description="Helical" evidence="1">
    <location>
        <begin position="48"/>
        <end position="65"/>
    </location>
</feature>
<dbReference type="AlphaFoldDB" id="A0A0M9WAB1"/>
<reference evidence="2 3" key="1">
    <citation type="submission" date="2015-08" db="EMBL/GenBank/DDBJ databases">
        <title>Genome sequencing of Penicillium nordicum.</title>
        <authorList>
            <person name="Nguyen H.D."/>
            <person name="Seifert K.A."/>
        </authorList>
    </citation>
    <scope>NUCLEOTIDE SEQUENCE [LARGE SCALE GENOMIC DNA]</scope>
    <source>
        <strain evidence="2 3">DAOMC 185683</strain>
    </source>
</reference>
<accession>A0A0M9WAB1</accession>
<dbReference type="Proteomes" id="UP000037696">
    <property type="component" value="Unassembled WGS sequence"/>
</dbReference>
<comment type="caution">
    <text evidence="2">The sequence shown here is derived from an EMBL/GenBank/DDBJ whole genome shotgun (WGS) entry which is preliminary data.</text>
</comment>